<name>A0ACC2TBR8_9FUNG</name>
<accession>A0ACC2TBR8</accession>
<dbReference type="Proteomes" id="UP001165960">
    <property type="component" value="Unassembled WGS sequence"/>
</dbReference>
<organism evidence="1 2">
    <name type="scientific">Entomophthora muscae</name>
    <dbReference type="NCBI Taxonomy" id="34485"/>
    <lineage>
        <taxon>Eukaryota</taxon>
        <taxon>Fungi</taxon>
        <taxon>Fungi incertae sedis</taxon>
        <taxon>Zoopagomycota</taxon>
        <taxon>Entomophthoromycotina</taxon>
        <taxon>Entomophthoromycetes</taxon>
        <taxon>Entomophthorales</taxon>
        <taxon>Entomophthoraceae</taxon>
        <taxon>Entomophthora</taxon>
    </lineage>
</organism>
<evidence type="ECO:0000313" key="1">
    <source>
        <dbReference type="EMBL" id="KAJ9071982.1"/>
    </source>
</evidence>
<sequence length="149" mass="16828">MNEVLSMQLDNHNCKILALEEEVDTLVNKNMKIREELKETRASLYSMQDQIGCLLSCLPTPVPQPASVHFEEPHSLSRLSLRSNAYSSENDSFHSYGNNEDAQRWVPRHIMMTDAVLESSDNPMDSPEQTRLQKRLAASEAGFRASSSC</sequence>
<reference evidence="1" key="1">
    <citation type="submission" date="2022-04" db="EMBL/GenBank/DDBJ databases">
        <title>Genome of the entomopathogenic fungus Entomophthora muscae.</title>
        <authorList>
            <person name="Elya C."/>
            <person name="Lovett B.R."/>
            <person name="Lee E."/>
            <person name="Macias A.M."/>
            <person name="Hajek A.E."/>
            <person name="De Bivort B.L."/>
            <person name="Kasson M.T."/>
            <person name="De Fine Licht H.H."/>
            <person name="Stajich J.E."/>
        </authorList>
    </citation>
    <scope>NUCLEOTIDE SEQUENCE</scope>
    <source>
        <strain evidence="1">Berkeley</strain>
    </source>
</reference>
<keyword evidence="2" id="KW-1185">Reference proteome</keyword>
<comment type="caution">
    <text evidence="1">The sequence shown here is derived from an EMBL/GenBank/DDBJ whole genome shotgun (WGS) entry which is preliminary data.</text>
</comment>
<protein>
    <submittedName>
        <fullName evidence="1">Uncharacterized protein</fullName>
    </submittedName>
</protein>
<proteinExistence type="predicted"/>
<dbReference type="EMBL" id="QTSX02003073">
    <property type="protein sequence ID" value="KAJ9071982.1"/>
    <property type="molecule type" value="Genomic_DNA"/>
</dbReference>
<gene>
    <name evidence="1" type="ORF">DSO57_1031860</name>
</gene>
<evidence type="ECO:0000313" key="2">
    <source>
        <dbReference type="Proteomes" id="UP001165960"/>
    </source>
</evidence>